<sequence length="487" mass="56604">MLCLIMLIFLFLKIKKRKKELIVFLFNKARARALFPTIKKKSFLFFCDNSFRVRLIRNFWCSSVKLLFSKSILTDYFEESKVNPETLSVQFLIIRSDLCFIIDLNSRIVFLYESELEILDVFSLNLSHLLVVEKSTKIIKLFSNYLIGSRKFSEILVTDYNDSNFIESVACSSPLYQNENCTEIDLACLFRNGDIKLILISFQVPIDQDADSDEENFYFLSDNVTIRFDSESNLSSDEDSDSEIEKRLKFNRINKHIEFTILKTIKSMGPKIERLIKIQSASYSVMKSFDRLNLTRTYISFTNGDLMILNLNARKKNRTLAYLFQSLCPEPILEIEHSLFDELCLVLYTKSSIYLAHSNAKQDEYGKLKGLCLFKLKENFDQVLYLNRNMFFVSSHGIIEGFKLNCLMNRHRTKHLFSINTQSRQVTKLLFSGASLDCGTIDGVFNIFNVFNRKSKVSILPSFDRASDTILKFYHLESLIISSSKNK</sequence>
<comment type="caution">
    <text evidence="2">The sequence shown here is derived from an EMBL/GenBank/DDBJ whole genome shotgun (WGS) entry which is preliminary data.</text>
</comment>
<keyword evidence="1" id="KW-0732">Signal</keyword>
<name>A0A3M7T8E4_BRAPC</name>
<evidence type="ECO:0000313" key="3">
    <source>
        <dbReference type="Proteomes" id="UP000276133"/>
    </source>
</evidence>
<reference evidence="2 3" key="1">
    <citation type="journal article" date="2018" name="Sci. Rep.">
        <title>Genomic signatures of local adaptation to the degree of environmental predictability in rotifers.</title>
        <authorList>
            <person name="Franch-Gras L."/>
            <person name="Hahn C."/>
            <person name="Garcia-Roger E.M."/>
            <person name="Carmona M.J."/>
            <person name="Serra M."/>
            <person name="Gomez A."/>
        </authorList>
    </citation>
    <scope>NUCLEOTIDE SEQUENCE [LARGE SCALE GENOMIC DNA]</scope>
    <source>
        <strain evidence="2">HYR1</strain>
    </source>
</reference>
<dbReference type="AlphaFoldDB" id="A0A3M7T8E4"/>
<dbReference type="EMBL" id="REGN01000147">
    <property type="protein sequence ID" value="RNA44128.1"/>
    <property type="molecule type" value="Genomic_DNA"/>
</dbReference>
<organism evidence="2 3">
    <name type="scientific">Brachionus plicatilis</name>
    <name type="common">Marine rotifer</name>
    <name type="synonym">Brachionus muelleri</name>
    <dbReference type="NCBI Taxonomy" id="10195"/>
    <lineage>
        <taxon>Eukaryota</taxon>
        <taxon>Metazoa</taxon>
        <taxon>Spiralia</taxon>
        <taxon>Gnathifera</taxon>
        <taxon>Rotifera</taxon>
        <taxon>Eurotatoria</taxon>
        <taxon>Monogononta</taxon>
        <taxon>Pseudotrocha</taxon>
        <taxon>Ploima</taxon>
        <taxon>Brachionidae</taxon>
        <taxon>Brachionus</taxon>
    </lineage>
</organism>
<evidence type="ECO:0000256" key="1">
    <source>
        <dbReference type="SAM" id="SignalP"/>
    </source>
</evidence>
<protein>
    <submittedName>
        <fullName evidence="2">Uncharacterized protein</fullName>
    </submittedName>
</protein>
<gene>
    <name evidence="2" type="ORF">BpHYR1_007244</name>
</gene>
<dbReference type="Proteomes" id="UP000276133">
    <property type="component" value="Unassembled WGS sequence"/>
</dbReference>
<accession>A0A3M7T8E4</accession>
<evidence type="ECO:0000313" key="2">
    <source>
        <dbReference type="EMBL" id="RNA44128.1"/>
    </source>
</evidence>
<feature type="chain" id="PRO_5018134746" evidence="1">
    <location>
        <begin position="19"/>
        <end position="487"/>
    </location>
</feature>
<feature type="signal peptide" evidence="1">
    <location>
        <begin position="1"/>
        <end position="18"/>
    </location>
</feature>
<proteinExistence type="predicted"/>
<keyword evidence="3" id="KW-1185">Reference proteome</keyword>